<dbReference type="CDD" id="cd06853">
    <property type="entry name" value="GT_WecA_like"/>
    <property type="match status" value="1"/>
</dbReference>
<gene>
    <name evidence="8" type="ORF">METZ01_LOCUS232449</name>
</gene>
<dbReference type="PANTHER" id="PTHR22926">
    <property type="entry name" value="PHOSPHO-N-ACETYLMURAMOYL-PENTAPEPTIDE-TRANSFERASE"/>
    <property type="match status" value="1"/>
</dbReference>
<feature type="non-terminal residue" evidence="8">
    <location>
        <position position="225"/>
    </location>
</feature>
<dbReference type="PROSITE" id="PS01348">
    <property type="entry name" value="MRAY_2"/>
    <property type="match status" value="1"/>
</dbReference>
<accession>A0A382GXM0</accession>
<dbReference type="GO" id="GO:0016780">
    <property type="term" value="F:phosphotransferase activity, for other substituted phosphate groups"/>
    <property type="evidence" value="ECO:0007669"/>
    <property type="project" value="InterPro"/>
</dbReference>
<proteinExistence type="predicted"/>
<evidence type="ECO:0000256" key="5">
    <source>
        <dbReference type="ARBA" id="ARBA00022989"/>
    </source>
</evidence>
<evidence type="ECO:0008006" key="9">
    <source>
        <dbReference type="Google" id="ProtNLM"/>
    </source>
</evidence>
<sequence length="225" mass="24907">MQINTWKYLFGAGILGLILSSILIMIMLYMVSSKLQQQRKLSLRDQHIEHVPRLGGIGLFWGFLGALILLWLIPIEQQLIGLEFLPQNRLAGLCIGGLLAWGIGFADDVIDLRARWKLTGQIILSILAIVLGFEINAIQVPVLQIIDLGPWSWPITILWIVGVINAINLIDGLDGLAGGLAIVALACFGTLCWWQGQYSLLLLIIVLIGVTLGFWLFNRPQASIF</sequence>
<feature type="transmembrane region" description="Helical" evidence="7">
    <location>
        <begin position="200"/>
        <end position="217"/>
    </location>
</feature>
<dbReference type="EMBL" id="UINC01057921">
    <property type="protein sequence ID" value="SVB79595.1"/>
    <property type="molecule type" value="Genomic_DNA"/>
</dbReference>
<dbReference type="PANTHER" id="PTHR22926:SF3">
    <property type="entry name" value="UNDECAPRENYL-PHOSPHATE ALPHA-N-ACETYLGLUCOSAMINYL 1-PHOSPHATE TRANSFERASE"/>
    <property type="match status" value="1"/>
</dbReference>
<evidence type="ECO:0000256" key="7">
    <source>
        <dbReference type="SAM" id="Phobius"/>
    </source>
</evidence>
<keyword evidence="2" id="KW-1003">Cell membrane</keyword>
<dbReference type="GO" id="GO:0044038">
    <property type="term" value="P:cell wall macromolecule biosynthetic process"/>
    <property type="evidence" value="ECO:0007669"/>
    <property type="project" value="TreeGrafter"/>
</dbReference>
<reference evidence="8" key="1">
    <citation type="submission" date="2018-05" db="EMBL/GenBank/DDBJ databases">
        <authorList>
            <person name="Lanie J.A."/>
            <person name="Ng W.-L."/>
            <person name="Kazmierczak K.M."/>
            <person name="Andrzejewski T.M."/>
            <person name="Davidsen T.M."/>
            <person name="Wayne K.J."/>
            <person name="Tettelin H."/>
            <person name="Glass J.I."/>
            <person name="Rusch D."/>
            <person name="Podicherti R."/>
            <person name="Tsui H.-C.T."/>
            <person name="Winkler M.E."/>
        </authorList>
    </citation>
    <scope>NUCLEOTIDE SEQUENCE</scope>
</reference>
<keyword evidence="4 7" id="KW-0812">Transmembrane</keyword>
<dbReference type="InterPro" id="IPR000715">
    <property type="entry name" value="Glycosyl_transferase_4"/>
</dbReference>
<evidence type="ECO:0000256" key="6">
    <source>
        <dbReference type="ARBA" id="ARBA00023136"/>
    </source>
</evidence>
<keyword evidence="5 7" id="KW-1133">Transmembrane helix</keyword>
<dbReference type="Pfam" id="PF00953">
    <property type="entry name" value="Glycos_transf_4"/>
    <property type="match status" value="1"/>
</dbReference>
<keyword evidence="3" id="KW-0808">Transferase</keyword>
<dbReference type="GO" id="GO:0005886">
    <property type="term" value="C:plasma membrane"/>
    <property type="evidence" value="ECO:0007669"/>
    <property type="project" value="UniProtKB-SubCell"/>
</dbReference>
<evidence type="ECO:0000256" key="1">
    <source>
        <dbReference type="ARBA" id="ARBA00004651"/>
    </source>
</evidence>
<dbReference type="GO" id="GO:0071555">
    <property type="term" value="P:cell wall organization"/>
    <property type="evidence" value="ECO:0007669"/>
    <property type="project" value="TreeGrafter"/>
</dbReference>
<evidence type="ECO:0000256" key="4">
    <source>
        <dbReference type="ARBA" id="ARBA00022692"/>
    </source>
</evidence>
<feature type="transmembrane region" description="Helical" evidence="7">
    <location>
        <begin position="122"/>
        <end position="145"/>
    </location>
</feature>
<feature type="transmembrane region" description="Helical" evidence="7">
    <location>
        <begin position="176"/>
        <end position="194"/>
    </location>
</feature>
<dbReference type="InterPro" id="IPR018480">
    <property type="entry name" value="PNAcMuramoyl-5peptid_Trfase_CS"/>
</dbReference>
<feature type="transmembrane region" description="Helical" evidence="7">
    <location>
        <begin position="90"/>
        <end position="110"/>
    </location>
</feature>
<keyword evidence="6 7" id="KW-0472">Membrane</keyword>
<name>A0A382GXM0_9ZZZZ</name>
<organism evidence="8">
    <name type="scientific">marine metagenome</name>
    <dbReference type="NCBI Taxonomy" id="408172"/>
    <lineage>
        <taxon>unclassified sequences</taxon>
        <taxon>metagenomes</taxon>
        <taxon>ecological metagenomes</taxon>
    </lineage>
</organism>
<protein>
    <recommendedName>
        <fullName evidence="9">Glycosyl transferase family 4</fullName>
    </recommendedName>
</protein>
<evidence type="ECO:0000256" key="3">
    <source>
        <dbReference type="ARBA" id="ARBA00022679"/>
    </source>
</evidence>
<dbReference type="GO" id="GO:0009103">
    <property type="term" value="P:lipopolysaccharide biosynthetic process"/>
    <property type="evidence" value="ECO:0007669"/>
    <property type="project" value="TreeGrafter"/>
</dbReference>
<feature type="transmembrane region" description="Helical" evidence="7">
    <location>
        <begin position="151"/>
        <end position="169"/>
    </location>
</feature>
<feature type="transmembrane region" description="Helical" evidence="7">
    <location>
        <begin position="6"/>
        <end position="31"/>
    </location>
</feature>
<evidence type="ECO:0000313" key="8">
    <source>
        <dbReference type="EMBL" id="SVB79595.1"/>
    </source>
</evidence>
<feature type="transmembrane region" description="Helical" evidence="7">
    <location>
        <begin position="51"/>
        <end position="75"/>
    </location>
</feature>
<comment type="subcellular location">
    <subcellularLocation>
        <location evidence="1">Cell membrane</location>
        <topology evidence="1">Multi-pass membrane protein</topology>
    </subcellularLocation>
</comment>
<dbReference type="AlphaFoldDB" id="A0A382GXM0"/>
<evidence type="ECO:0000256" key="2">
    <source>
        <dbReference type="ARBA" id="ARBA00022475"/>
    </source>
</evidence>